<dbReference type="PANTHER" id="PTHR24096">
    <property type="entry name" value="LONG-CHAIN-FATTY-ACID--COA LIGASE"/>
    <property type="match status" value="1"/>
</dbReference>
<proteinExistence type="predicted"/>
<dbReference type="InterPro" id="IPR042099">
    <property type="entry name" value="ANL_N_sf"/>
</dbReference>
<accession>A0A2U1CH14</accession>
<dbReference type="EMBL" id="QEKO01000012">
    <property type="protein sequence ID" value="PVY60193.1"/>
    <property type="molecule type" value="Genomic_DNA"/>
</dbReference>
<keyword evidence="3" id="KW-1185">Reference proteome</keyword>
<dbReference type="AlphaFoldDB" id="A0A2U1CH14"/>
<dbReference type="Gene3D" id="3.40.50.12780">
    <property type="entry name" value="N-terminal domain of ligase-like"/>
    <property type="match status" value="1"/>
</dbReference>
<dbReference type="GO" id="GO:0016405">
    <property type="term" value="F:CoA-ligase activity"/>
    <property type="evidence" value="ECO:0007669"/>
    <property type="project" value="TreeGrafter"/>
</dbReference>
<protein>
    <submittedName>
        <fullName evidence="2">Feruloyl-CoA synthase</fullName>
    </submittedName>
</protein>
<evidence type="ECO:0000313" key="2">
    <source>
        <dbReference type="EMBL" id="PVY60193.1"/>
    </source>
</evidence>
<evidence type="ECO:0000259" key="1">
    <source>
        <dbReference type="Pfam" id="PF00501"/>
    </source>
</evidence>
<dbReference type="STRING" id="1231391.GCA_000308195_02235"/>
<sequence length="634" mass="69591">MSTTLRPEPADLATQRSTAPFRAVRFAPVEIDVRQRDDGVVMVTNRQPLGELPVRQIGDYLRRHARQKPEQTFLAEPDPQGGWTRLGYAQARRRVDGLSQWLLDRKLPDDRPIMVLSENSIHHALLQLAAIQIGIPVMPISAAYSLMSRTCSKVGSLVRRFQPSLIYASDPVRYGNALRLAKSLGEALLVSDKPEDGLIDALLQDAFETAPTAELERRYERIGLDDTARLLLTSGSTGDPKAVIMTHRNTIASGVLWDQVWPFLNDRPPVLLDWLPWNHTAGTHGTFSMALRHGGTLYIDDGKPVPQLIGRSIAHLRELRPNVMVNVPRGLDMLVASMEADPSIADDLFPNLEVIIYGGAALSSATLHKLEHFSAMATGRRIPITSSLGSTETTMPATMGWWPPETLGTLGLPAPGVEAKLVPDGERYEVRFRGEIITPGYYLDPQACQAAFDEEGFLKTGDAVAWATPGTPEHGLVYAGRLAENFKLSTGTWVHVAIVRGELLEYLRPCVADIVLAAPNQHALGALLFIDFNRVRKQFSECAELSDEAIARHGPLKDLLAQGIREYNARFPGSSTRIARALLLESPPSIDAGEITDKGHINQRGVLALRDQAVQRLYCADADGDDCLVFDSGA</sequence>
<gene>
    <name evidence="2" type="ORF">C7440_3907</name>
</gene>
<evidence type="ECO:0000313" key="3">
    <source>
        <dbReference type="Proteomes" id="UP000246145"/>
    </source>
</evidence>
<dbReference type="PROSITE" id="PS00455">
    <property type="entry name" value="AMP_BINDING"/>
    <property type="match status" value="1"/>
</dbReference>
<dbReference type="RefSeq" id="WP_083851286.1">
    <property type="nucleotide sequence ID" value="NZ_JACCEX010000002.1"/>
</dbReference>
<dbReference type="Proteomes" id="UP000246145">
    <property type="component" value="Unassembled WGS sequence"/>
</dbReference>
<dbReference type="SUPFAM" id="SSF56801">
    <property type="entry name" value="Acetyl-CoA synthetase-like"/>
    <property type="match status" value="1"/>
</dbReference>
<reference evidence="2 3" key="1">
    <citation type="submission" date="2018-04" db="EMBL/GenBank/DDBJ databases">
        <title>Genomic Encyclopedia of Type Strains, Phase IV (KMG-IV): sequencing the most valuable type-strain genomes for metagenomic binning, comparative biology and taxonomic classification.</title>
        <authorList>
            <person name="Goeker M."/>
        </authorList>
    </citation>
    <scope>NUCLEOTIDE SEQUENCE [LARGE SCALE GENOMIC DNA]</scope>
    <source>
        <strain evidence="2 3">DSM 10065</strain>
    </source>
</reference>
<dbReference type="Pfam" id="PF00501">
    <property type="entry name" value="AMP-binding"/>
    <property type="match status" value="1"/>
</dbReference>
<dbReference type="InterPro" id="IPR000873">
    <property type="entry name" value="AMP-dep_synth/lig_dom"/>
</dbReference>
<feature type="domain" description="AMP-dependent synthetase/ligase" evidence="1">
    <location>
        <begin position="61"/>
        <end position="442"/>
    </location>
</feature>
<comment type="caution">
    <text evidence="2">The sequence shown here is derived from an EMBL/GenBank/DDBJ whole genome shotgun (WGS) entry which is preliminary data.</text>
</comment>
<dbReference type="OrthoDB" id="9766486at2"/>
<name>A0A2U1CH14_9BURK</name>
<dbReference type="PANTHER" id="PTHR24096:SF420">
    <property type="entry name" value="LONG-CHAIN-FATTY-ACID--COA LIGASE-RELATED"/>
    <property type="match status" value="1"/>
</dbReference>
<dbReference type="InterPro" id="IPR020845">
    <property type="entry name" value="AMP-binding_CS"/>
</dbReference>
<organism evidence="2 3">
    <name type="scientific">Pusillimonas noertemannii</name>
    <dbReference type="NCBI Taxonomy" id="305977"/>
    <lineage>
        <taxon>Bacteria</taxon>
        <taxon>Pseudomonadati</taxon>
        <taxon>Pseudomonadota</taxon>
        <taxon>Betaproteobacteria</taxon>
        <taxon>Burkholderiales</taxon>
        <taxon>Alcaligenaceae</taxon>
        <taxon>Pusillimonas</taxon>
    </lineage>
</organism>